<dbReference type="PANTHER" id="PTHR47074:SF49">
    <property type="entry name" value="POLYNUCLEOTIDYL TRANSFERASE, RIBONUCLEASE H-LIKE SUPERFAMILY PROTEIN"/>
    <property type="match status" value="1"/>
</dbReference>
<organism evidence="2 3">
    <name type="scientific">Brassica cretica</name>
    <name type="common">Mustard</name>
    <dbReference type="NCBI Taxonomy" id="69181"/>
    <lineage>
        <taxon>Eukaryota</taxon>
        <taxon>Viridiplantae</taxon>
        <taxon>Streptophyta</taxon>
        <taxon>Embryophyta</taxon>
        <taxon>Tracheophyta</taxon>
        <taxon>Spermatophyta</taxon>
        <taxon>Magnoliopsida</taxon>
        <taxon>eudicotyledons</taxon>
        <taxon>Gunneridae</taxon>
        <taxon>Pentapetalae</taxon>
        <taxon>rosids</taxon>
        <taxon>malvids</taxon>
        <taxon>Brassicales</taxon>
        <taxon>Brassicaceae</taxon>
        <taxon>Brassiceae</taxon>
        <taxon>Brassica</taxon>
    </lineage>
</organism>
<accession>A0A8S9HCD6</accession>
<gene>
    <name evidence="2" type="ORF">F2Q68_00037097</name>
</gene>
<dbReference type="GO" id="GO:0004523">
    <property type="term" value="F:RNA-DNA hybrid ribonuclease activity"/>
    <property type="evidence" value="ECO:0007669"/>
    <property type="project" value="InterPro"/>
</dbReference>
<reference evidence="2" key="1">
    <citation type="submission" date="2019-12" db="EMBL/GenBank/DDBJ databases">
        <title>Genome sequencing and annotation of Brassica cretica.</title>
        <authorList>
            <person name="Studholme D.J."/>
            <person name="Sarris P.F."/>
        </authorList>
    </citation>
    <scope>NUCLEOTIDE SEQUENCE</scope>
    <source>
        <strain evidence="2">PFS-001/15</strain>
        <tissue evidence="2">Leaf</tissue>
    </source>
</reference>
<comment type="caution">
    <text evidence="2">The sequence shown here is derived from an EMBL/GenBank/DDBJ whole genome shotgun (WGS) entry which is preliminary data.</text>
</comment>
<dbReference type="Proteomes" id="UP000712281">
    <property type="component" value="Unassembled WGS sequence"/>
</dbReference>
<evidence type="ECO:0000313" key="3">
    <source>
        <dbReference type="Proteomes" id="UP000712281"/>
    </source>
</evidence>
<feature type="domain" description="RNase H type-1" evidence="1">
    <location>
        <begin position="215"/>
        <end position="314"/>
    </location>
</feature>
<dbReference type="Gene3D" id="3.30.420.10">
    <property type="entry name" value="Ribonuclease H-like superfamily/Ribonuclease H"/>
    <property type="match status" value="1"/>
</dbReference>
<dbReference type="AlphaFoldDB" id="A0A8S9HCD6"/>
<dbReference type="EMBL" id="QGKW02001988">
    <property type="protein sequence ID" value="KAF2554327.1"/>
    <property type="molecule type" value="Genomic_DNA"/>
</dbReference>
<dbReference type="InterPro" id="IPR002156">
    <property type="entry name" value="RNaseH_domain"/>
</dbReference>
<protein>
    <recommendedName>
        <fullName evidence="1">RNase H type-1 domain-containing protein</fullName>
    </recommendedName>
</protein>
<name>A0A8S9HCD6_BRACR</name>
<dbReference type="PANTHER" id="PTHR47074">
    <property type="entry name" value="BNAC02G40300D PROTEIN"/>
    <property type="match status" value="1"/>
</dbReference>
<dbReference type="GO" id="GO:0003676">
    <property type="term" value="F:nucleic acid binding"/>
    <property type="evidence" value="ECO:0007669"/>
    <property type="project" value="InterPro"/>
</dbReference>
<evidence type="ECO:0000259" key="1">
    <source>
        <dbReference type="Pfam" id="PF13456"/>
    </source>
</evidence>
<dbReference type="InterPro" id="IPR052929">
    <property type="entry name" value="RNase_H-like_EbsB-rel"/>
</dbReference>
<dbReference type="CDD" id="cd06222">
    <property type="entry name" value="RNase_H_like"/>
    <property type="match status" value="1"/>
</dbReference>
<proteinExistence type="predicted"/>
<evidence type="ECO:0000313" key="2">
    <source>
        <dbReference type="EMBL" id="KAF2554327.1"/>
    </source>
</evidence>
<sequence length="315" mass="35277">MLSRETKEWNKALVEKILPELAYHIFSIRPSTMDAPDSYIWTHQDSRIYSAKSGYYAAQLAKIQSTNQLLNYADGVIGNTSCTTYGEEETLEHILFRCNKAREVWKLCLWPVSFNSASCSSFREAIQSSFTKVNLPPTGSSSNMCPWICWGLWTGRNQLLFDNRQASPAEILTKAISLLKEWEAAQGLVPSLPTSTAIQNPIQITSTAVILCNMYAAWNKDSKSAGLAWIFTDQTGQELNRGCLYQDHVSSPLMAESLAVRAAIEHAASLNFDYIWLRSECKGLIQSINAKQRSMKLFGVLADIESLIRSSFSSF</sequence>
<dbReference type="InterPro" id="IPR044730">
    <property type="entry name" value="RNase_H-like_dom_plant"/>
</dbReference>
<dbReference type="Pfam" id="PF13456">
    <property type="entry name" value="RVT_3"/>
    <property type="match status" value="1"/>
</dbReference>
<dbReference type="InterPro" id="IPR036397">
    <property type="entry name" value="RNaseH_sf"/>
</dbReference>